<reference evidence="1 2" key="1">
    <citation type="journal article" date="2020" name="IScience">
        <title>Genome Sequencing of the Endangered Kingdonia uniflora (Circaeasteraceae, Ranunculales) Reveals Potential Mechanisms of Evolutionary Specialization.</title>
        <authorList>
            <person name="Sun Y."/>
            <person name="Deng T."/>
            <person name="Zhang A."/>
            <person name="Moore M.J."/>
            <person name="Landis J.B."/>
            <person name="Lin N."/>
            <person name="Zhang H."/>
            <person name="Zhang X."/>
            <person name="Huang J."/>
            <person name="Zhang X."/>
            <person name="Sun H."/>
            <person name="Wang H."/>
        </authorList>
    </citation>
    <scope>NUCLEOTIDE SEQUENCE [LARGE SCALE GENOMIC DNA]</scope>
    <source>
        <strain evidence="1">TB1705</strain>
        <tissue evidence="1">Leaf</tissue>
    </source>
</reference>
<dbReference type="EMBL" id="JACGCM010002207">
    <property type="protein sequence ID" value="KAF6143344.1"/>
    <property type="molecule type" value="Genomic_DNA"/>
</dbReference>
<dbReference type="AlphaFoldDB" id="A0A7J7LLF8"/>
<name>A0A7J7LLF8_9MAGN</name>
<organism evidence="1 2">
    <name type="scientific">Kingdonia uniflora</name>
    <dbReference type="NCBI Taxonomy" id="39325"/>
    <lineage>
        <taxon>Eukaryota</taxon>
        <taxon>Viridiplantae</taxon>
        <taxon>Streptophyta</taxon>
        <taxon>Embryophyta</taxon>
        <taxon>Tracheophyta</taxon>
        <taxon>Spermatophyta</taxon>
        <taxon>Magnoliopsida</taxon>
        <taxon>Ranunculales</taxon>
        <taxon>Circaeasteraceae</taxon>
        <taxon>Kingdonia</taxon>
    </lineage>
</organism>
<comment type="caution">
    <text evidence="1">The sequence shown here is derived from an EMBL/GenBank/DDBJ whole genome shotgun (WGS) entry which is preliminary data.</text>
</comment>
<gene>
    <name evidence="1" type="ORF">GIB67_001288</name>
</gene>
<proteinExistence type="predicted"/>
<evidence type="ECO:0000313" key="1">
    <source>
        <dbReference type="EMBL" id="KAF6143344.1"/>
    </source>
</evidence>
<sequence>MNANKKNKKAEEADVPLKKKVEGTKEKVFTDEQFNYVPLIQLKTLILTIPKKGLANRVPRKRRAEFSELENIQSTAKNLLQQVTPGEGLEVVKDLMVDDDVEVNLEVISSEYGGGLLNWKKDDEKDDDDKKYVEEKVKYEEEQPQVAEEEDSEPPTVVVYYNRKKYVQHANETLVVVEIIKTDIVFFNHEEVVGEAYQTTYYLFAVDFSFSSFDLPYLVSLLSFVLALMELEVDVTLKKRHALTDAKINEIAFKMACRMNQLYAQLDKLLSGVLLESFIQMSISQDEKTRRIGKETVCLNALYTLYPKQWLDNEVIDVYSKALIQYFDTQHRTRPDK</sequence>
<keyword evidence="2" id="KW-1185">Reference proteome</keyword>
<evidence type="ECO:0000313" key="2">
    <source>
        <dbReference type="Proteomes" id="UP000541444"/>
    </source>
</evidence>
<accession>A0A7J7LLF8</accession>
<protein>
    <submittedName>
        <fullName evidence="1">Uncharacterized protein</fullName>
    </submittedName>
</protein>
<dbReference type="Proteomes" id="UP000541444">
    <property type="component" value="Unassembled WGS sequence"/>
</dbReference>